<evidence type="ECO:0000259" key="15">
    <source>
        <dbReference type="PROSITE" id="PS50853"/>
    </source>
</evidence>
<dbReference type="PROSITE" id="PS50297">
    <property type="entry name" value="ANK_REP_REGION"/>
    <property type="match status" value="3"/>
</dbReference>
<keyword evidence="17" id="KW-1185">Reference proteome</keyword>
<feature type="compositionally biased region" description="Polar residues" evidence="13">
    <location>
        <begin position="1557"/>
        <end position="1566"/>
    </location>
</feature>
<evidence type="ECO:0000313" key="17">
    <source>
        <dbReference type="Proteomes" id="UP001356427"/>
    </source>
</evidence>
<feature type="transmembrane region" description="Helical" evidence="14">
    <location>
        <begin position="1384"/>
        <end position="1406"/>
    </location>
</feature>
<evidence type="ECO:0000256" key="9">
    <source>
        <dbReference type="ARBA" id="ARBA00023157"/>
    </source>
</evidence>
<dbReference type="InterPro" id="IPR003529">
    <property type="entry name" value="Hematopoietin_rcpt_Gp130_CS"/>
</dbReference>
<evidence type="ECO:0000256" key="10">
    <source>
        <dbReference type="ARBA" id="ARBA00023170"/>
    </source>
</evidence>
<proteinExistence type="inferred from homology"/>
<keyword evidence="3 14" id="KW-0812">Transmembrane</keyword>
<dbReference type="Pfam" id="PF12796">
    <property type="entry name" value="Ank_2"/>
    <property type="match status" value="2"/>
</dbReference>
<dbReference type="InterPro" id="IPR036116">
    <property type="entry name" value="FN3_sf"/>
</dbReference>
<sequence>MEFSASSVFDQQKDSAEEVDLNVVYQAAANGDVNTLTATIREDPSILEYCDGEGSTPLMHAVSGRQVDTVKLLLKMGTSINTQDACGRTSLSLATYLGWLKGCVCLLRNGAKQNIPDKNGRLPLHAATAEIDLKLMAVLLQQSTACEINHQDNEGMTALHWASFHNRPEHVQALLQKGADPTLVDKDFKTALHWAVQSGSRLMCSLILDHHLGSSVINYDDENGKTCVHIAAAAGYSDILYELARFAETNLQALDVDERTPLHWAAAAGKEDCVQALLQLGVETGPRDINENTPLTYAMYCGHTACIKLLSADNRAESARQLPSQGSDPSQLPSQGSDPSHLPSQGSDPSQLPSQGSDQFQLPSQGSDQSQLSSQGSDPSQLSSQGSDLSQLSSQGSDPSQLPSQGSDPSQKKEGKFRMLNQIFSCKRKEHYAARQRELGRDGHLREETSEVDDIITMFDCLADSSSAKEPENERSKVRKRPLVEAAQKLNPLDIRTAKDYKGLPPIRTQSLPPINLGTSLLAISQSAVEQSHTTRPMVNHFAHRSQKSKSEHDLFDSRPKGQALVSHSWKTESNQSILAHKSWISPPTERLLDKLYHETSGPMDVLCPHQAPYIQKNEQAPNTQLLPLDRLNMRETALTRNCLAPIRDHCTHRFSLPPDQVSKGVKKCKSLPLNTLGRGQGGLPPPVTSKSQRPGIPQSPSLCSFLPMLNGDPLRSVQVLPAIPSQRKHSPTVGQPKMDTLRGTKQDTYIKGIMDKSSYRLLQLLSLACLAYRATSSSIITYGTIIPQSPIVEIGKEFTATCVLYEAAKATVDDIYWTCNDFTVPKEQYTKINDSAVSVTIPITSETGGLLKCQKKEFLNQNKTIHAITLTKGYPPEKPGNLSCMAVQSGQQISSNVMCTWQPGTRDNMLVTTYTLFGSITTINQTHSTKAQRSSGYVDFGTFPSYMELDIWVDVENKLGKARSDILLIMDPNEMVKTNPPSDVNIISEKNFSRTLLVSWKQPIHETIVKLKYNVRFCTVGSGNWTEVPPNDTESSKESFRLQYLKPDTKHVVQVRCMHHTGYGYWSDWSANTTAKTPMDKPTSKPDLWRVVIPSQGNSGRRVQVMCKDPVESNGRIQGYNIKIQDGAWEAVPVNGSELNSRSQERKMIPLYQILLSDKRRGSIELKAWNSVGMSPRASLGIPKLAHEPPPVASLSSFTQDGRLWVEWQPPNLGATGVTEYVLEWVSVSDGAMDWQREPRHNRKAPIKGNLQKFKLYNISVYPMYSGWTGKPLTTATFLEQGAPLEGPSVKLRRTGKNDAELEWMAIPLDKQRGFITNYTIYIKGGKERSIVVSPDTYSYTVDGMASNRKQVVRIMASTIQGSTNGSDLSFNTLKYAPGQMEAIVVSVCIGFLFFIVLTVSLCIYKIDLIKKIWPPVPDPSNSTIANWSPDFPSKADSPKESVLGDVSVVEVDVFDRKSLCEEDKAGLPLKKDKYLSEEHSSGIGGSSCMSTPRQSVSDSEDGGDSGQTTTSIVQYSSVVASSGYKGQTPCPLPQTPCPLPQTPPSGSSQSQTPSFARSESTQPLLESEEGQEGSGQTHQRYPRNPYFRRSPGGSESRDPGDRNQLEMEEQELASLRFCPLEEGAQQTTPTDESQSPDGQPGPAPSYMPQLRGNRQQC</sequence>
<evidence type="ECO:0000256" key="8">
    <source>
        <dbReference type="ARBA" id="ARBA00023136"/>
    </source>
</evidence>
<keyword evidence="8 14" id="KW-0472">Membrane</keyword>
<dbReference type="CDD" id="cd00063">
    <property type="entry name" value="FN3"/>
    <property type="match status" value="3"/>
</dbReference>
<keyword evidence="6 14" id="KW-1133">Transmembrane helix</keyword>
<feature type="compositionally biased region" description="Low complexity" evidence="13">
    <location>
        <begin position="1546"/>
        <end position="1556"/>
    </location>
</feature>
<feature type="region of interest" description="Disordered" evidence="13">
    <location>
        <begin position="317"/>
        <end position="416"/>
    </location>
</feature>
<dbReference type="SMART" id="SM00060">
    <property type="entry name" value="FN3"/>
    <property type="match status" value="3"/>
</dbReference>
<feature type="region of interest" description="Disordered" evidence="13">
    <location>
        <begin position="1524"/>
        <end position="1659"/>
    </location>
</feature>
<dbReference type="PROSITE" id="PS50853">
    <property type="entry name" value="FN3"/>
    <property type="match status" value="3"/>
</dbReference>
<dbReference type="InterPro" id="IPR003961">
    <property type="entry name" value="FN3_dom"/>
</dbReference>
<keyword evidence="5" id="KW-0677">Repeat</keyword>
<dbReference type="Gene3D" id="1.25.40.20">
    <property type="entry name" value="Ankyrin repeat-containing domain"/>
    <property type="match status" value="2"/>
</dbReference>
<evidence type="ECO:0000313" key="16">
    <source>
        <dbReference type="EMBL" id="KAK6316429.1"/>
    </source>
</evidence>
<dbReference type="GO" id="GO:0004896">
    <property type="term" value="F:cytokine receptor activity"/>
    <property type="evidence" value="ECO:0007669"/>
    <property type="project" value="InterPro"/>
</dbReference>
<feature type="compositionally biased region" description="Low complexity" evidence="13">
    <location>
        <begin position="361"/>
        <end position="409"/>
    </location>
</feature>
<feature type="compositionally biased region" description="Polar residues" evidence="13">
    <location>
        <begin position="321"/>
        <end position="360"/>
    </location>
</feature>
<dbReference type="InterPro" id="IPR010457">
    <property type="entry name" value="IgC2-like_lig-bd"/>
</dbReference>
<dbReference type="InterPro" id="IPR013783">
    <property type="entry name" value="Ig-like_fold"/>
</dbReference>
<reference evidence="16 17" key="1">
    <citation type="submission" date="2021-04" db="EMBL/GenBank/DDBJ databases">
        <authorList>
            <person name="De Guttry C."/>
            <person name="Zahm M."/>
            <person name="Klopp C."/>
            <person name="Cabau C."/>
            <person name="Louis A."/>
            <person name="Berthelot C."/>
            <person name="Parey E."/>
            <person name="Roest Crollius H."/>
            <person name="Montfort J."/>
            <person name="Robinson-Rechavi M."/>
            <person name="Bucao C."/>
            <person name="Bouchez O."/>
            <person name="Gislard M."/>
            <person name="Lluch J."/>
            <person name="Milhes M."/>
            <person name="Lampietro C."/>
            <person name="Lopez Roques C."/>
            <person name="Donnadieu C."/>
            <person name="Braasch I."/>
            <person name="Desvignes T."/>
            <person name="Postlethwait J."/>
            <person name="Bobe J."/>
            <person name="Wedekind C."/>
            <person name="Guiguen Y."/>
        </authorList>
    </citation>
    <scope>NUCLEOTIDE SEQUENCE [LARGE SCALE GENOMIC DNA]</scope>
    <source>
        <strain evidence="16">Cs_M1</strain>
        <tissue evidence="16">Blood</tissue>
    </source>
</reference>
<evidence type="ECO:0000256" key="11">
    <source>
        <dbReference type="ARBA" id="ARBA00023180"/>
    </source>
</evidence>
<feature type="repeat" description="ANK" evidence="12">
    <location>
        <begin position="53"/>
        <end position="85"/>
    </location>
</feature>
<evidence type="ECO:0000256" key="13">
    <source>
        <dbReference type="SAM" id="MobiDB-lite"/>
    </source>
</evidence>
<comment type="similarity">
    <text evidence="2">Belongs to the type I cytokine receptor family. Type 2 subfamily.</text>
</comment>
<evidence type="ECO:0000256" key="3">
    <source>
        <dbReference type="ARBA" id="ARBA00022692"/>
    </source>
</evidence>
<dbReference type="SMART" id="SM00248">
    <property type="entry name" value="ANK"/>
    <property type="match status" value="8"/>
</dbReference>
<dbReference type="Pfam" id="PF00023">
    <property type="entry name" value="Ank"/>
    <property type="match status" value="1"/>
</dbReference>
<keyword evidence="10" id="KW-0675">Receptor</keyword>
<dbReference type="Proteomes" id="UP001356427">
    <property type="component" value="Unassembled WGS sequence"/>
</dbReference>
<evidence type="ECO:0000256" key="7">
    <source>
        <dbReference type="ARBA" id="ARBA00023043"/>
    </source>
</evidence>
<gene>
    <name evidence="16" type="ORF">J4Q44_G00139530</name>
</gene>
<evidence type="ECO:0000256" key="4">
    <source>
        <dbReference type="ARBA" id="ARBA00022729"/>
    </source>
</evidence>
<evidence type="ECO:0000256" key="14">
    <source>
        <dbReference type="SAM" id="Phobius"/>
    </source>
</evidence>
<keyword evidence="4" id="KW-0732">Signal</keyword>
<evidence type="ECO:0000256" key="12">
    <source>
        <dbReference type="PROSITE-ProRule" id="PRU00023"/>
    </source>
</evidence>
<organism evidence="16 17">
    <name type="scientific">Coregonus suidteri</name>
    <dbReference type="NCBI Taxonomy" id="861788"/>
    <lineage>
        <taxon>Eukaryota</taxon>
        <taxon>Metazoa</taxon>
        <taxon>Chordata</taxon>
        <taxon>Craniata</taxon>
        <taxon>Vertebrata</taxon>
        <taxon>Euteleostomi</taxon>
        <taxon>Actinopterygii</taxon>
        <taxon>Neopterygii</taxon>
        <taxon>Teleostei</taxon>
        <taxon>Protacanthopterygii</taxon>
        <taxon>Salmoniformes</taxon>
        <taxon>Salmonidae</taxon>
        <taxon>Coregoninae</taxon>
        <taxon>Coregonus</taxon>
    </lineage>
</organism>
<dbReference type="EMBL" id="JAGTTL010000011">
    <property type="protein sequence ID" value="KAK6316429.1"/>
    <property type="molecule type" value="Genomic_DNA"/>
</dbReference>
<evidence type="ECO:0000256" key="6">
    <source>
        <dbReference type="ARBA" id="ARBA00022989"/>
    </source>
</evidence>
<feature type="repeat" description="ANK" evidence="12">
    <location>
        <begin position="154"/>
        <end position="186"/>
    </location>
</feature>
<accession>A0AAN8QUL2</accession>
<dbReference type="GO" id="GO:0005737">
    <property type="term" value="C:cytoplasm"/>
    <property type="evidence" value="ECO:0007669"/>
    <property type="project" value="TreeGrafter"/>
</dbReference>
<keyword evidence="7 12" id="KW-0040">ANK repeat</keyword>
<dbReference type="GO" id="GO:0016020">
    <property type="term" value="C:membrane"/>
    <property type="evidence" value="ECO:0007669"/>
    <property type="project" value="UniProtKB-SubCell"/>
</dbReference>
<evidence type="ECO:0000256" key="5">
    <source>
        <dbReference type="ARBA" id="ARBA00022737"/>
    </source>
</evidence>
<dbReference type="Pfam" id="PF00041">
    <property type="entry name" value="fn3"/>
    <property type="match status" value="1"/>
</dbReference>
<dbReference type="InterPro" id="IPR002110">
    <property type="entry name" value="Ankyrin_rpt"/>
</dbReference>
<feature type="repeat" description="ANK" evidence="12">
    <location>
        <begin position="257"/>
        <end position="289"/>
    </location>
</feature>
<name>A0AAN8QUL2_9TELE</name>
<keyword evidence="9" id="KW-1015">Disulfide bond</keyword>
<feature type="domain" description="Fibronectin type-III" evidence="15">
    <location>
        <begin position="1189"/>
        <end position="1284"/>
    </location>
</feature>
<feature type="domain" description="Fibronectin type-III" evidence="15">
    <location>
        <begin position="1285"/>
        <end position="1380"/>
    </location>
</feature>
<dbReference type="Gene3D" id="2.60.40.10">
    <property type="entry name" value="Immunoglobulins"/>
    <property type="match status" value="6"/>
</dbReference>
<evidence type="ECO:0000256" key="1">
    <source>
        <dbReference type="ARBA" id="ARBA00004479"/>
    </source>
</evidence>
<feature type="region of interest" description="Disordered" evidence="13">
    <location>
        <begin position="1478"/>
        <end position="1511"/>
    </location>
</feature>
<protein>
    <recommendedName>
        <fullName evidence="15">Fibronectin type-III domain-containing protein</fullName>
    </recommendedName>
</protein>
<dbReference type="PROSITE" id="PS50088">
    <property type="entry name" value="ANK_REPEAT"/>
    <property type="match status" value="3"/>
</dbReference>
<feature type="compositionally biased region" description="Polar residues" evidence="13">
    <location>
        <begin position="1626"/>
        <end position="1639"/>
    </location>
</feature>
<feature type="compositionally biased region" description="Pro residues" evidence="13">
    <location>
        <begin position="1532"/>
        <end position="1545"/>
    </location>
</feature>
<feature type="compositionally biased region" description="Basic and acidic residues" evidence="13">
    <location>
        <begin position="1597"/>
        <end position="1607"/>
    </location>
</feature>
<dbReference type="FunFam" id="2.60.40.10:FF:000524">
    <property type="entry name" value="Interleukin-6 receptor subunit beta"/>
    <property type="match status" value="1"/>
</dbReference>
<dbReference type="PROSITE" id="PS01353">
    <property type="entry name" value="HEMATOPO_REC_L_F2"/>
    <property type="match status" value="1"/>
</dbReference>
<keyword evidence="11" id="KW-0325">Glycoprotein</keyword>
<comment type="caution">
    <text evidence="16">The sequence shown here is derived from an EMBL/GenBank/DDBJ whole genome shotgun (WGS) entry which is preliminary data.</text>
</comment>
<feature type="domain" description="Fibronectin type-III" evidence="15">
    <location>
        <begin position="981"/>
        <end position="1081"/>
    </location>
</feature>
<dbReference type="InterPro" id="IPR036770">
    <property type="entry name" value="Ankyrin_rpt-contain_sf"/>
</dbReference>
<feature type="region of interest" description="Disordered" evidence="13">
    <location>
        <begin position="674"/>
        <end position="696"/>
    </location>
</feature>
<dbReference type="PANTHER" id="PTHR24198">
    <property type="entry name" value="ANKYRIN REPEAT AND PROTEIN KINASE DOMAIN-CONTAINING PROTEIN"/>
    <property type="match status" value="1"/>
</dbReference>
<dbReference type="Pfam" id="PF06328">
    <property type="entry name" value="Lep_receptor_Ig"/>
    <property type="match status" value="1"/>
</dbReference>
<dbReference type="SUPFAM" id="SSF48403">
    <property type="entry name" value="Ankyrin repeat"/>
    <property type="match status" value="1"/>
</dbReference>
<dbReference type="PANTHER" id="PTHR24198:SF188">
    <property type="entry name" value="ANKYRIN REPEAT DOMAIN 55"/>
    <property type="match status" value="1"/>
</dbReference>
<evidence type="ECO:0000256" key="2">
    <source>
        <dbReference type="ARBA" id="ARBA00008921"/>
    </source>
</evidence>
<dbReference type="SUPFAM" id="SSF49265">
    <property type="entry name" value="Fibronectin type III"/>
    <property type="match status" value="4"/>
</dbReference>
<comment type="subcellular location">
    <subcellularLocation>
        <location evidence="1">Membrane</location>
        <topology evidence="1">Single-pass type I membrane protein</topology>
    </subcellularLocation>
</comment>